<keyword evidence="2" id="KW-0472">Membrane</keyword>
<evidence type="ECO:0008006" key="5">
    <source>
        <dbReference type="Google" id="ProtNLM"/>
    </source>
</evidence>
<keyword evidence="2" id="KW-1133">Transmembrane helix</keyword>
<gene>
    <name evidence="3" type="ORF">MMA15_14245</name>
</gene>
<organism evidence="3 4">
    <name type="scientific">Streptomyces marispadix</name>
    <dbReference type="NCBI Taxonomy" id="2922868"/>
    <lineage>
        <taxon>Bacteria</taxon>
        <taxon>Bacillati</taxon>
        <taxon>Actinomycetota</taxon>
        <taxon>Actinomycetes</taxon>
        <taxon>Kitasatosporales</taxon>
        <taxon>Streptomycetaceae</taxon>
        <taxon>Streptomyces</taxon>
    </lineage>
</organism>
<proteinExistence type="predicted"/>
<feature type="region of interest" description="Disordered" evidence="1">
    <location>
        <begin position="212"/>
        <end position="239"/>
    </location>
</feature>
<evidence type="ECO:0000256" key="2">
    <source>
        <dbReference type="SAM" id="Phobius"/>
    </source>
</evidence>
<feature type="region of interest" description="Disordered" evidence="1">
    <location>
        <begin position="79"/>
        <end position="125"/>
    </location>
</feature>
<feature type="compositionally biased region" description="Low complexity" evidence="1">
    <location>
        <begin position="294"/>
        <end position="322"/>
    </location>
</feature>
<feature type="transmembrane region" description="Helical" evidence="2">
    <location>
        <begin position="140"/>
        <end position="164"/>
    </location>
</feature>
<sequence>MHMNSAPHLLPEDRPEFERAVDEALREAGRRPALTAVGERISADRLRVMALSAATAIAADAAEEYEQYVALRTRLRESAAERPRGHNGSAATAGSGSAPSAARPRPGTDAADEGEQRGRGGGLSLAGVGEGVGETAGAGLLAMVSVLVPLLAGTAAVIFLLLGYLLRIVSPEPSIAAPMRGAGWVFAVLAAAGIVVAMAELWLTALRNGAGARRSAGDDEDAEGEGRSGGSRESRLAREVSTARTVWRQALLERGIVPFLADALDAQPGKQSFGTGRSAASQGTGRPTEGGSEGSAAASSSTSSSASTAGSSSTGGPVTEAARTGKRAEERAEERAKERAGERTEERTPRLGYSGPDFSSRSPSDGTERESVRPRYSSPDYSSPDYGGPEHKPE</sequence>
<keyword evidence="4" id="KW-1185">Reference proteome</keyword>
<feature type="transmembrane region" description="Helical" evidence="2">
    <location>
        <begin position="184"/>
        <end position="205"/>
    </location>
</feature>
<protein>
    <recommendedName>
        <fullName evidence="5">Transmembrane protein</fullName>
    </recommendedName>
</protein>
<evidence type="ECO:0000313" key="4">
    <source>
        <dbReference type="Proteomes" id="UP001166784"/>
    </source>
</evidence>
<feature type="compositionally biased region" description="Low complexity" evidence="1">
    <location>
        <begin position="88"/>
        <end position="108"/>
    </location>
</feature>
<evidence type="ECO:0000256" key="1">
    <source>
        <dbReference type="SAM" id="MobiDB-lite"/>
    </source>
</evidence>
<feature type="compositionally biased region" description="Polar residues" evidence="1">
    <location>
        <begin position="269"/>
        <end position="285"/>
    </location>
</feature>
<accession>A0ABS9SZP6</accession>
<evidence type="ECO:0000313" key="3">
    <source>
        <dbReference type="EMBL" id="MCH6161511.1"/>
    </source>
</evidence>
<feature type="region of interest" description="Disordered" evidence="1">
    <location>
        <begin position="269"/>
        <end position="394"/>
    </location>
</feature>
<feature type="compositionally biased region" description="Basic and acidic residues" evidence="1">
    <location>
        <begin position="326"/>
        <end position="349"/>
    </location>
</feature>
<dbReference type="EMBL" id="JAKWJU010000002">
    <property type="protein sequence ID" value="MCH6161511.1"/>
    <property type="molecule type" value="Genomic_DNA"/>
</dbReference>
<comment type="caution">
    <text evidence="3">The sequence shown here is derived from an EMBL/GenBank/DDBJ whole genome shotgun (WGS) entry which is preliminary data.</text>
</comment>
<feature type="compositionally biased region" description="Basic and acidic residues" evidence="1">
    <location>
        <begin position="224"/>
        <end position="238"/>
    </location>
</feature>
<reference evidence="3" key="2">
    <citation type="journal article" date="2023" name="Int. J. Syst. Evol. Microbiol.">
        <title>Streptomyces marispadix sp. nov., isolated from marine beach sediment of the Northern Coast of Portugal.</title>
        <authorList>
            <person name="dos Santos J.D.N."/>
            <person name="Vitorino I.R."/>
            <person name="Kallscheuer N."/>
            <person name="Srivastava A."/>
            <person name="Krautwurst S."/>
            <person name="Marz M."/>
            <person name="Jogler C."/>
            <person name="Lobo Da Cunha A."/>
            <person name="Catita J."/>
            <person name="Goncalves H."/>
            <person name="Gonzalez I."/>
            <person name="Reyes F."/>
            <person name="Lage O.M."/>
        </authorList>
    </citation>
    <scope>NUCLEOTIDE SEQUENCE</scope>
    <source>
        <strain evidence="3">M600PL45_2</strain>
    </source>
</reference>
<name>A0ABS9SZP6_9ACTN</name>
<dbReference type="Proteomes" id="UP001166784">
    <property type="component" value="Unassembled WGS sequence"/>
</dbReference>
<reference evidence="3" key="1">
    <citation type="submission" date="2022-03" db="EMBL/GenBank/DDBJ databases">
        <authorList>
            <person name="Santos J.D.N."/>
            <person name="Kallscheuer N."/>
            <person name="Jogler C."/>
            <person name="Lage O.M."/>
        </authorList>
    </citation>
    <scope>NUCLEOTIDE SEQUENCE</scope>
    <source>
        <strain evidence="3">M600PL45_2</strain>
    </source>
</reference>
<dbReference type="RefSeq" id="WP_241059996.1">
    <property type="nucleotide sequence ID" value="NZ_JAKWJU010000002.1"/>
</dbReference>
<keyword evidence="2" id="KW-0812">Transmembrane</keyword>
<feature type="compositionally biased region" description="Low complexity" evidence="1">
    <location>
        <begin position="374"/>
        <end position="387"/>
    </location>
</feature>